<dbReference type="Proteomes" id="UP001055811">
    <property type="component" value="Linkage Group LG01"/>
</dbReference>
<reference evidence="1 2" key="2">
    <citation type="journal article" date="2022" name="Mol. Ecol. Resour.">
        <title>The genomes of chicory, endive, great burdock and yacon provide insights into Asteraceae paleo-polyploidization history and plant inulin production.</title>
        <authorList>
            <person name="Fan W."/>
            <person name="Wang S."/>
            <person name="Wang H."/>
            <person name="Wang A."/>
            <person name="Jiang F."/>
            <person name="Liu H."/>
            <person name="Zhao H."/>
            <person name="Xu D."/>
            <person name="Zhang Y."/>
        </authorList>
    </citation>
    <scope>NUCLEOTIDE SEQUENCE [LARGE SCALE GENOMIC DNA]</scope>
    <source>
        <strain evidence="2">cv. Punajuju</strain>
        <tissue evidence="1">Leaves</tissue>
    </source>
</reference>
<comment type="caution">
    <text evidence="1">The sequence shown here is derived from an EMBL/GenBank/DDBJ whole genome shotgun (WGS) entry which is preliminary data.</text>
</comment>
<evidence type="ECO:0000313" key="2">
    <source>
        <dbReference type="Proteomes" id="UP001055811"/>
    </source>
</evidence>
<sequence length="108" mass="11933">MASSTASAVAFLFLLTAISLLMAQSHAQSTCATQKFTNNKLYDRCSDLPQLGCYLHWFLDSTKITMYIVFIVPPATPDGWISWAINPTDDGMVDPQISWATPDGWISL</sequence>
<proteinExistence type="predicted"/>
<name>A0ACB9H4U6_CICIN</name>
<keyword evidence="2" id="KW-1185">Reference proteome</keyword>
<gene>
    <name evidence="1" type="ORF">L2E82_04059</name>
</gene>
<evidence type="ECO:0000313" key="1">
    <source>
        <dbReference type="EMBL" id="KAI3790769.1"/>
    </source>
</evidence>
<dbReference type="EMBL" id="CM042009">
    <property type="protein sequence ID" value="KAI3790769.1"/>
    <property type="molecule type" value="Genomic_DNA"/>
</dbReference>
<reference evidence="2" key="1">
    <citation type="journal article" date="2022" name="Mol. Ecol. Resour.">
        <title>The genomes of chicory, endive, great burdock and yacon provide insights into Asteraceae palaeo-polyploidization history and plant inulin production.</title>
        <authorList>
            <person name="Fan W."/>
            <person name="Wang S."/>
            <person name="Wang H."/>
            <person name="Wang A."/>
            <person name="Jiang F."/>
            <person name="Liu H."/>
            <person name="Zhao H."/>
            <person name="Xu D."/>
            <person name="Zhang Y."/>
        </authorList>
    </citation>
    <scope>NUCLEOTIDE SEQUENCE [LARGE SCALE GENOMIC DNA]</scope>
    <source>
        <strain evidence="2">cv. Punajuju</strain>
    </source>
</reference>
<accession>A0ACB9H4U6</accession>
<organism evidence="1 2">
    <name type="scientific">Cichorium intybus</name>
    <name type="common">Chicory</name>
    <dbReference type="NCBI Taxonomy" id="13427"/>
    <lineage>
        <taxon>Eukaryota</taxon>
        <taxon>Viridiplantae</taxon>
        <taxon>Streptophyta</taxon>
        <taxon>Embryophyta</taxon>
        <taxon>Tracheophyta</taxon>
        <taxon>Spermatophyta</taxon>
        <taxon>Magnoliopsida</taxon>
        <taxon>eudicotyledons</taxon>
        <taxon>Gunneridae</taxon>
        <taxon>Pentapetalae</taxon>
        <taxon>asterids</taxon>
        <taxon>campanulids</taxon>
        <taxon>Asterales</taxon>
        <taxon>Asteraceae</taxon>
        <taxon>Cichorioideae</taxon>
        <taxon>Cichorieae</taxon>
        <taxon>Cichoriinae</taxon>
        <taxon>Cichorium</taxon>
    </lineage>
</organism>
<protein>
    <submittedName>
        <fullName evidence="1">Uncharacterized protein</fullName>
    </submittedName>
</protein>